<accession>A0A1R3WEM2</accession>
<evidence type="ECO:0000256" key="3">
    <source>
        <dbReference type="ARBA" id="ARBA00022676"/>
    </source>
</evidence>
<feature type="active site" description="Nucleophile" evidence="9">
    <location>
        <position position="200"/>
    </location>
</feature>
<evidence type="ECO:0000256" key="11">
    <source>
        <dbReference type="SAM" id="SignalP"/>
    </source>
</evidence>
<dbReference type="EMBL" id="FTPS01000001">
    <property type="protein sequence ID" value="SIT74872.1"/>
    <property type="molecule type" value="Genomic_DNA"/>
</dbReference>
<feature type="domain" description="L,D-TPase catalytic" evidence="12">
    <location>
        <begin position="87"/>
        <end position="224"/>
    </location>
</feature>
<dbReference type="Proteomes" id="UP000192455">
    <property type="component" value="Unassembled WGS sequence"/>
</dbReference>
<keyword evidence="6 9" id="KW-0133">Cell shape</keyword>
<keyword evidence="11" id="KW-0732">Signal</keyword>
<evidence type="ECO:0000313" key="14">
    <source>
        <dbReference type="Proteomes" id="UP000192455"/>
    </source>
</evidence>
<dbReference type="InterPro" id="IPR050979">
    <property type="entry name" value="LD-transpeptidase"/>
</dbReference>
<evidence type="ECO:0000256" key="7">
    <source>
        <dbReference type="ARBA" id="ARBA00022984"/>
    </source>
</evidence>
<gene>
    <name evidence="13" type="ORF">SAMN05421849_0226</name>
</gene>
<sequence length="258" mass="28552">MTLCTPNRYFPPRPGMALISLACLVLAACAEKPDSDAQSGPGLTPELAEHYSAVDDGEIMIPAVPRQYLTEASVRREVDYWSDEKPGSIVVDPWDRYLYYILPEDRAIRYRVAVGEEGRSFSGKGHIAYSRDWPTWTPTSNMLKRKPELYEPHRKGMEGGLQNPLGARALYIHQGKRDTLYRIHGTANPAAIGQATTAGCIRLFQQDVIELEKLYKPGARVVVLKKNEQGKGTVPPGQEPIRSAQNAADEATDTAQDG</sequence>
<dbReference type="PANTHER" id="PTHR30582">
    <property type="entry name" value="L,D-TRANSPEPTIDASE"/>
    <property type="match status" value="1"/>
</dbReference>
<evidence type="ECO:0000313" key="13">
    <source>
        <dbReference type="EMBL" id="SIT74872.1"/>
    </source>
</evidence>
<keyword evidence="14" id="KW-1185">Reference proteome</keyword>
<evidence type="ECO:0000256" key="10">
    <source>
        <dbReference type="SAM" id="MobiDB-lite"/>
    </source>
</evidence>
<dbReference type="GO" id="GO:0008360">
    <property type="term" value="P:regulation of cell shape"/>
    <property type="evidence" value="ECO:0007669"/>
    <property type="project" value="UniProtKB-UniRule"/>
</dbReference>
<dbReference type="AlphaFoldDB" id="A0A1R3WEM2"/>
<name>A0A1R3WEM2_9RHOB</name>
<keyword evidence="8 9" id="KW-0961">Cell wall biogenesis/degradation</keyword>
<dbReference type="PROSITE" id="PS52029">
    <property type="entry name" value="LD_TPASE"/>
    <property type="match status" value="1"/>
</dbReference>
<feature type="active site" description="Proton donor/acceptor" evidence="9">
    <location>
        <position position="184"/>
    </location>
</feature>
<evidence type="ECO:0000256" key="1">
    <source>
        <dbReference type="ARBA" id="ARBA00004752"/>
    </source>
</evidence>
<keyword evidence="13" id="KW-0449">Lipoprotein</keyword>
<evidence type="ECO:0000256" key="8">
    <source>
        <dbReference type="ARBA" id="ARBA00023316"/>
    </source>
</evidence>
<evidence type="ECO:0000256" key="9">
    <source>
        <dbReference type="PROSITE-ProRule" id="PRU01373"/>
    </source>
</evidence>
<dbReference type="PANTHER" id="PTHR30582:SF24">
    <property type="entry name" value="L,D-TRANSPEPTIDASE ERFK_SRFK-RELATED"/>
    <property type="match status" value="1"/>
</dbReference>
<keyword evidence="5" id="KW-0378">Hydrolase</keyword>
<feature type="region of interest" description="Disordered" evidence="10">
    <location>
        <begin position="227"/>
        <end position="258"/>
    </location>
</feature>
<dbReference type="Pfam" id="PF03734">
    <property type="entry name" value="YkuD"/>
    <property type="match status" value="1"/>
</dbReference>
<keyword evidence="3" id="KW-0328">Glycosyltransferase</keyword>
<dbReference type="GO" id="GO:0071972">
    <property type="term" value="F:peptidoglycan L,D-transpeptidase activity"/>
    <property type="evidence" value="ECO:0007669"/>
    <property type="project" value="TreeGrafter"/>
</dbReference>
<dbReference type="Gene3D" id="2.40.440.10">
    <property type="entry name" value="L,D-transpeptidase catalytic domain-like"/>
    <property type="match status" value="1"/>
</dbReference>
<dbReference type="GO" id="GO:0016757">
    <property type="term" value="F:glycosyltransferase activity"/>
    <property type="evidence" value="ECO:0007669"/>
    <property type="project" value="UniProtKB-KW"/>
</dbReference>
<comment type="pathway">
    <text evidence="1 9">Cell wall biogenesis; peptidoglycan biosynthesis.</text>
</comment>
<organism evidence="13 14">
    <name type="scientific">Pontibaca methylaminivorans</name>
    <dbReference type="NCBI Taxonomy" id="515897"/>
    <lineage>
        <taxon>Bacteria</taxon>
        <taxon>Pseudomonadati</taxon>
        <taxon>Pseudomonadota</taxon>
        <taxon>Alphaproteobacteria</taxon>
        <taxon>Rhodobacterales</taxon>
        <taxon>Roseobacteraceae</taxon>
        <taxon>Pontibaca</taxon>
    </lineage>
</organism>
<dbReference type="CDD" id="cd16913">
    <property type="entry name" value="YkuD_like"/>
    <property type="match status" value="1"/>
</dbReference>
<dbReference type="SUPFAM" id="SSF141523">
    <property type="entry name" value="L,D-transpeptidase catalytic domain-like"/>
    <property type="match status" value="1"/>
</dbReference>
<dbReference type="STRING" id="515897.SAMN05421849_0226"/>
<protein>
    <submittedName>
        <fullName evidence="13">Lipoprotein-anchoring transpeptidase ErfK/SrfK</fullName>
    </submittedName>
</protein>
<dbReference type="UniPathway" id="UPA00219"/>
<feature type="chain" id="PRO_5012119433" evidence="11">
    <location>
        <begin position="28"/>
        <end position="258"/>
    </location>
</feature>
<dbReference type="GO" id="GO:0018104">
    <property type="term" value="P:peptidoglycan-protein cross-linking"/>
    <property type="evidence" value="ECO:0007669"/>
    <property type="project" value="TreeGrafter"/>
</dbReference>
<proteinExistence type="inferred from homology"/>
<dbReference type="InterPro" id="IPR038063">
    <property type="entry name" value="Transpep_catalytic_dom"/>
</dbReference>
<dbReference type="GO" id="GO:0071555">
    <property type="term" value="P:cell wall organization"/>
    <property type="evidence" value="ECO:0007669"/>
    <property type="project" value="UniProtKB-UniRule"/>
</dbReference>
<comment type="similarity">
    <text evidence="2">Belongs to the YkuD family.</text>
</comment>
<keyword evidence="7 9" id="KW-0573">Peptidoglycan synthesis</keyword>
<evidence type="ECO:0000256" key="2">
    <source>
        <dbReference type="ARBA" id="ARBA00005992"/>
    </source>
</evidence>
<keyword evidence="4" id="KW-0808">Transferase</keyword>
<feature type="signal peptide" evidence="11">
    <location>
        <begin position="1"/>
        <end position="27"/>
    </location>
</feature>
<reference evidence="13 14" key="1">
    <citation type="submission" date="2017-01" db="EMBL/GenBank/DDBJ databases">
        <authorList>
            <person name="Mah S.A."/>
            <person name="Swanson W.J."/>
            <person name="Moy G.W."/>
            <person name="Vacquier V.D."/>
        </authorList>
    </citation>
    <scope>NUCLEOTIDE SEQUENCE [LARGE SCALE GENOMIC DNA]</scope>
    <source>
        <strain evidence="13 14">DSM 21219</strain>
    </source>
</reference>
<evidence type="ECO:0000256" key="4">
    <source>
        <dbReference type="ARBA" id="ARBA00022679"/>
    </source>
</evidence>
<dbReference type="InterPro" id="IPR005490">
    <property type="entry name" value="LD_TPept_cat_dom"/>
</dbReference>
<dbReference type="GO" id="GO:0005576">
    <property type="term" value="C:extracellular region"/>
    <property type="evidence" value="ECO:0007669"/>
    <property type="project" value="TreeGrafter"/>
</dbReference>
<evidence type="ECO:0000259" key="12">
    <source>
        <dbReference type="PROSITE" id="PS52029"/>
    </source>
</evidence>
<evidence type="ECO:0000256" key="5">
    <source>
        <dbReference type="ARBA" id="ARBA00022801"/>
    </source>
</evidence>
<evidence type="ECO:0000256" key="6">
    <source>
        <dbReference type="ARBA" id="ARBA00022960"/>
    </source>
</evidence>